<feature type="domain" description="AbiEi antitoxin N-terminal" evidence="1">
    <location>
        <begin position="2"/>
        <end position="45"/>
    </location>
</feature>
<dbReference type="OrthoDB" id="5243722at2"/>
<proteinExistence type="predicted"/>
<dbReference type="Gene3D" id="3.40.960.10">
    <property type="entry name" value="VSR Endonuclease"/>
    <property type="match status" value="1"/>
</dbReference>
<comment type="caution">
    <text evidence="4">The sequence shown here is derived from an EMBL/GenBank/DDBJ whole genome shotgun (WGS) entry which is preliminary data.</text>
</comment>
<evidence type="ECO:0000313" key="4">
    <source>
        <dbReference type="EMBL" id="PEG52897.1"/>
    </source>
</evidence>
<evidence type="ECO:0000259" key="2">
    <source>
        <dbReference type="Pfam" id="PF18741"/>
    </source>
</evidence>
<reference evidence="4 6" key="2">
    <citation type="submission" date="2017-10" db="EMBL/GenBank/DDBJ databases">
        <title>The new phylogeny of genus Mycobacterium.</title>
        <authorList>
            <person name="Tortoli E."/>
            <person name="Trovato A."/>
            <person name="Cirillo D.M."/>
        </authorList>
    </citation>
    <scope>NUCLEOTIDE SEQUENCE [LARGE SCALE GENOMIC DNA]</scope>
    <source>
        <strain evidence="4 6">IP141170001</strain>
    </source>
</reference>
<sequence length="300" mass="33800">MLDDLLRSHDGVITLAQAGAAGLNRQAVYRRVRSGHWLRCSPGVYFVTDRPFTEHARIRAAVWGYGPRATASGLTAAWWHTLTKYSPKTVEVTVPAVSNPRRRYEVRTRRRDLDPADCVTRQGLRLTALPLTVIESAVRRDGGMKILDEALQRHLLDLRELWNAQLRNRGRHGSPAARLLLTTADDGAHSAAERLLISLLRRAGVTGWKANQRVGRWEVDVVFRDPKTAIEVDGLAFHTDPEAFQRDRLKQNELSLMGYRVLRFTWLDLNEYPERVIGEIELAIGRRAGGAETSRTGAAR</sequence>
<dbReference type="EMBL" id="PDCR01000025">
    <property type="protein sequence ID" value="PEG52897.1"/>
    <property type="molecule type" value="Genomic_DNA"/>
</dbReference>
<dbReference type="RefSeq" id="WP_073856640.1">
    <property type="nucleotide sequence ID" value="NZ_BAAATC010000008.1"/>
</dbReference>
<dbReference type="Proteomes" id="UP000220340">
    <property type="component" value="Unassembled WGS sequence"/>
</dbReference>
<dbReference type="InterPro" id="IPR049468">
    <property type="entry name" value="Restrct_endonuc-II-like_dom"/>
</dbReference>
<evidence type="ECO:0000259" key="1">
    <source>
        <dbReference type="Pfam" id="PF13338"/>
    </source>
</evidence>
<gene>
    <name evidence="3" type="ORF">BV510_15805</name>
    <name evidence="4" type="ORF">CRI78_18985</name>
</gene>
<keyword evidence="6" id="KW-1185">Reference proteome</keyword>
<name>A0A1Q4HDG8_9MYCO</name>
<dbReference type="SUPFAM" id="SSF52980">
    <property type="entry name" value="Restriction endonuclease-like"/>
    <property type="match status" value="1"/>
</dbReference>
<dbReference type="Pfam" id="PF18741">
    <property type="entry name" value="MTES_1575"/>
    <property type="match status" value="1"/>
</dbReference>
<dbReference type="STRING" id="1801.BRW64_12860"/>
<dbReference type="InterPro" id="IPR011335">
    <property type="entry name" value="Restrct_endonuc-II-like"/>
</dbReference>
<feature type="domain" description="Restriction endonuclease type II-like" evidence="2">
    <location>
        <begin position="196"/>
        <end position="281"/>
    </location>
</feature>
<reference evidence="3 5" key="1">
    <citation type="submission" date="2016-09" db="EMBL/GenBank/DDBJ databases">
        <title>genome sequences of unsequenced Mycobacteria.</title>
        <authorList>
            <person name="Greninger A.L."/>
            <person name="Jerome K.R."/>
            <person name="Mcnair B."/>
            <person name="Wallis C."/>
            <person name="Fang F."/>
        </authorList>
    </citation>
    <scope>NUCLEOTIDE SEQUENCE [LARGE SCALE GENOMIC DNA]</scope>
    <source>
        <strain evidence="3 5">BM1</strain>
    </source>
</reference>
<dbReference type="Pfam" id="PF13338">
    <property type="entry name" value="AbiEi_4"/>
    <property type="match status" value="1"/>
</dbReference>
<evidence type="ECO:0000313" key="3">
    <source>
        <dbReference type="EMBL" id="OPE53379.1"/>
    </source>
</evidence>
<dbReference type="AlphaFoldDB" id="A0A1Q4HDG8"/>
<organism evidence="4 6">
    <name type="scientific">Mycolicibacterium diernhoferi</name>
    <dbReference type="NCBI Taxonomy" id="1801"/>
    <lineage>
        <taxon>Bacteria</taxon>
        <taxon>Bacillati</taxon>
        <taxon>Actinomycetota</taxon>
        <taxon>Actinomycetes</taxon>
        <taxon>Mycobacteriales</taxon>
        <taxon>Mycobacteriaceae</taxon>
        <taxon>Mycolicibacterium</taxon>
    </lineage>
</organism>
<evidence type="ECO:0008006" key="7">
    <source>
        <dbReference type="Google" id="ProtNLM"/>
    </source>
</evidence>
<evidence type="ECO:0000313" key="6">
    <source>
        <dbReference type="Proteomes" id="UP000220340"/>
    </source>
</evidence>
<dbReference type="InterPro" id="IPR025159">
    <property type="entry name" value="AbiEi_N"/>
</dbReference>
<accession>A0A1Q4HDG8</accession>
<protein>
    <recommendedName>
        <fullName evidence="7">DUF559 domain-containing protein</fullName>
    </recommendedName>
</protein>
<evidence type="ECO:0000313" key="5">
    <source>
        <dbReference type="Proteomes" id="UP000191039"/>
    </source>
</evidence>
<dbReference type="EMBL" id="MIJD01000162">
    <property type="protein sequence ID" value="OPE53379.1"/>
    <property type="molecule type" value="Genomic_DNA"/>
</dbReference>
<dbReference type="Proteomes" id="UP000191039">
    <property type="component" value="Unassembled WGS sequence"/>
</dbReference>